<comment type="caution">
    <text evidence="2">The sequence shown here is derived from an EMBL/GenBank/DDBJ whole genome shotgun (WGS) entry which is preliminary data.</text>
</comment>
<feature type="transmembrane region" description="Helical" evidence="1">
    <location>
        <begin position="12"/>
        <end position="29"/>
    </location>
</feature>
<feature type="transmembrane region" description="Helical" evidence="1">
    <location>
        <begin position="35"/>
        <end position="53"/>
    </location>
</feature>
<name>A0A0L6U047_9FIRM</name>
<evidence type="ECO:0000256" key="1">
    <source>
        <dbReference type="SAM" id="Phobius"/>
    </source>
</evidence>
<dbReference type="Proteomes" id="UP000036873">
    <property type="component" value="Unassembled WGS sequence"/>
</dbReference>
<gene>
    <name evidence="2" type="ORF">AKG39_09640</name>
</gene>
<dbReference type="OrthoDB" id="9774039at2"/>
<proteinExistence type="predicted"/>
<protein>
    <submittedName>
        <fullName evidence="2">Uncharacterized protein</fullName>
    </submittedName>
</protein>
<keyword evidence="1" id="KW-0812">Transmembrane</keyword>
<keyword evidence="1" id="KW-1133">Transmembrane helix</keyword>
<evidence type="ECO:0000313" key="2">
    <source>
        <dbReference type="EMBL" id="KNZ41869.1"/>
    </source>
</evidence>
<accession>A0A0L6U047</accession>
<dbReference type="EMBL" id="LGYO01000022">
    <property type="protein sequence ID" value="KNZ41869.1"/>
    <property type="molecule type" value="Genomic_DNA"/>
</dbReference>
<reference evidence="3" key="1">
    <citation type="submission" date="2015-07" db="EMBL/GenBank/DDBJ databases">
        <title>Draft genome sequence of Acetobacterium bakii DSM 8293, a potential psychrophilic chemical producer through syngas fermentation.</title>
        <authorList>
            <person name="Song Y."/>
            <person name="Hwang S."/>
            <person name="Cho B.-K."/>
        </authorList>
    </citation>
    <scope>NUCLEOTIDE SEQUENCE [LARGE SCALE GENOMIC DNA]</scope>
    <source>
        <strain evidence="3">DSM 8239</strain>
    </source>
</reference>
<dbReference type="AlphaFoldDB" id="A0A0L6U047"/>
<keyword evidence="1" id="KW-0472">Membrane</keyword>
<keyword evidence="3" id="KW-1185">Reference proteome</keyword>
<evidence type="ECO:0000313" key="3">
    <source>
        <dbReference type="Proteomes" id="UP000036873"/>
    </source>
</evidence>
<organism evidence="2 3">
    <name type="scientific">Acetobacterium bakii</name>
    <dbReference type="NCBI Taxonomy" id="52689"/>
    <lineage>
        <taxon>Bacteria</taxon>
        <taxon>Bacillati</taxon>
        <taxon>Bacillota</taxon>
        <taxon>Clostridia</taxon>
        <taxon>Eubacteriales</taxon>
        <taxon>Eubacteriaceae</taxon>
        <taxon>Acetobacterium</taxon>
    </lineage>
</organism>
<sequence>MTSVNVKQTHKSIKSLFAILILGVCSPMRSTNMNFQMILDNLSFAMITWLMLIKQRRVEA</sequence>